<dbReference type="OrthoDB" id="204784at2759"/>
<evidence type="ECO:0000313" key="3">
    <source>
        <dbReference type="Proteomes" id="UP000683000"/>
    </source>
</evidence>
<sequence>MSSPFIPFVVRNYAETRRRYPTEGRRRWKLRVAQQFWAAVGSGGAVYQPAGDVFDSQGALPELTSTAESDSDSDSLDGVQTRDAPELGLIVRTDFSDEPSWAAFCTHLQDSEQEFVLGNVDVDENASKQPDGIDDGGQDDSEDEDDPPAIFRIINPSSPQERELLANISNLAALRLLNDVDVRSSPIPPQGAKRIDPPNRLVDYCGWQEFYRGKNVWIYDTKSNTDQCVRVVSQSGDMYGTATGDSWRARVPYICELQVNLSSGAMRIDFGGLDRWDFNERRRNMMEAEGE</sequence>
<feature type="compositionally biased region" description="Acidic residues" evidence="1">
    <location>
        <begin position="132"/>
        <end position="147"/>
    </location>
</feature>
<accession>A0A8I3A9R4</accession>
<evidence type="ECO:0000256" key="1">
    <source>
        <dbReference type="SAM" id="MobiDB-lite"/>
    </source>
</evidence>
<keyword evidence="3" id="KW-1185">Reference proteome</keyword>
<proteinExistence type="predicted"/>
<evidence type="ECO:0000313" key="2">
    <source>
        <dbReference type="EMBL" id="KAG6375438.1"/>
    </source>
</evidence>
<organism evidence="2 3">
    <name type="scientific">Boletus reticuloceps</name>
    <dbReference type="NCBI Taxonomy" id="495285"/>
    <lineage>
        <taxon>Eukaryota</taxon>
        <taxon>Fungi</taxon>
        <taxon>Dikarya</taxon>
        <taxon>Basidiomycota</taxon>
        <taxon>Agaricomycotina</taxon>
        <taxon>Agaricomycetes</taxon>
        <taxon>Agaricomycetidae</taxon>
        <taxon>Boletales</taxon>
        <taxon>Boletineae</taxon>
        <taxon>Boletaceae</taxon>
        <taxon>Boletoideae</taxon>
        <taxon>Boletus</taxon>
    </lineage>
</organism>
<protein>
    <submittedName>
        <fullName evidence="2">Uncharacterized protein</fullName>
    </submittedName>
</protein>
<name>A0A8I3A9R4_9AGAM</name>
<dbReference type="Proteomes" id="UP000683000">
    <property type="component" value="Unassembled WGS sequence"/>
</dbReference>
<dbReference type="AlphaFoldDB" id="A0A8I3A9R4"/>
<comment type="caution">
    <text evidence="2">The sequence shown here is derived from an EMBL/GenBank/DDBJ whole genome shotgun (WGS) entry which is preliminary data.</text>
</comment>
<reference evidence="2" key="1">
    <citation type="submission" date="2021-03" db="EMBL/GenBank/DDBJ databases">
        <title>Evolutionary innovations through gain and loss of genes in the ectomycorrhizal Boletales.</title>
        <authorList>
            <person name="Wu G."/>
            <person name="Miyauchi S."/>
            <person name="Morin E."/>
            <person name="Yang Z.-L."/>
            <person name="Xu J."/>
            <person name="Martin F.M."/>
        </authorList>
    </citation>
    <scope>NUCLEOTIDE SEQUENCE</scope>
    <source>
        <strain evidence="2">BR01</strain>
    </source>
</reference>
<dbReference type="EMBL" id="JAGFBS010000014">
    <property type="protein sequence ID" value="KAG6375438.1"/>
    <property type="molecule type" value="Genomic_DNA"/>
</dbReference>
<gene>
    <name evidence="2" type="ORF">JVT61DRAFT_2995</name>
</gene>
<feature type="region of interest" description="Disordered" evidence="1">
    <location>
        <begin position="63"/>
        <end position="82"/>
    </location>
</feature>
<feature type="region of interest" description="Disordered" evidence="1">
    <location>
        <begin position="124"/>
        <end position="148"/>
    </location>
</feature>